<dbReference type="OrthoDB" id="439808at2759"/>
<dbReference type="EMBL" id="BJWL01000009">
    <property type="protein sequence ID" value="GFY94410.1"/>
    <property type="molecule type" value="Genomic_DNA"/>
</dbReference>
<name>A0A7J0F6V6_9ERIC</name>
<keyword evidence="3" id="KW-1185">Reference proteome</keyword>
<reference evidence="2 3" key="1">
    <citation type="submission" date="2019-07" db="EMBL/GenBank/DDBJ databases">
        <title>De Novo Assembly of kiwifruit Actinidia rufa.</title>
        <authorList>
            <person name="Sugita-Konishi S."/>
            <person name="Sato K."/>
            <person name="Mori E."/>
            <person name="Abe Y."/>
            <person name="Kisaki G."/>
            <person name="Hamano K."/>
            <person name="Suezawa K."/>
            <person name="Otani M."/>
            <person name="Fukuda T."/>
            <person name="Manabe T."/>
            <person name="Gomi K."/>
            <person name="Tabuchi M."/>
            <person name="Akimitsu K."/>
            <person name="Kataoka I."/>
        </authorList>
    </citation>
    <scope>NUCLEOTIDE SEQUENCE [LARGE SCALE GENOMIC DNA]</scope>
    <source>
        <strain evidence="3">cv. Fuchu</strain>
    </source>
</reference>
<sequence length="133" mass="14208">MLERQDNGNEKDDDGSSDDLEDSDVDIVEDTQQPDGAFDDSDMIEKEEFRPKFDFDEEANVARKVLNSLISSSTKGIPASVDGDQKGLNFSSLKRLDAADAAFSAANATTGLIVEGTPAAEGVSAGDMSKRQT</sequence>
<dbReference type="AlphaFoldDB" id="A0A7J0F6V6"/>
<proteinExistence type="predicted"/>
<dbReference type="Proteomes" id="UP000585474">
    <property type="component" value="Unassembled WGS sequence"/>
</dbReference>
<feature type="region of interest" description="Disordered" evidence="1">
    <location>
        <begin position="1"/>
        <end position="44"/>
    </location>
</feature>
<gene>
    <name evidence="2" type="ORF">Acr_09g0008560</name>
</gene>
<evidence type="ECO:0000313" key="3">
    <source>
        <dbReference type="Proteomes" id="UP000585474"/>
    </source>
</evidence>
<comment type="caution">
    <text evidence="2">The sequence shown here is derived from an EMBL/GenBank/DDBJ whole genome shotgun (WGS) entry which is preliminary data.</text>
</comment>
<protein>
    <submittedName>
        <fullName evidence="2">Uncharacterized protein</fullName>
    </submittedName>
</protein>
<evidence type="ECO:0000313" key="2">
    <source>
        <dbReference type="EMBL" id="GFY94410.1"/>
    </source>
</evidence>
<organism evidence="2 3">
    <name type="scientific">Actinidia rufa</name>
    <dbReference type="NCBI Taxonomy" id="165716"/>
    <lineage>
        <taxon>Eukaryota</taxon>
        <taxon>Viridiplantae</taxon>
        <taxon>Streptophyta</taxon>
        <taxon>Embryophyta</taxon>
        <taxon>Tracheophyta</taxon>
        <taxon>Spermatophyta</taxon>
        <taxon>Magnoliopsida</taxon>
        <taxon>eudicotyledons</taxon>
        <taxon>Gunneridae</taxon>
        <taxon>Pentapetalae</taxon>
        <taxon>asterids</taxon>
        <taxon>Ericales</taxon>
        <taxon>Actinidiaceae</taxon>
        <taxon>Actinidia</taxon>
    </lineage>
</organism>
<evidence type="ECO:0000256" key="1">
    <source>
        <dbReference type="SAM" id="MobiDB-lite"/>
    </source>
</evidence>
<accession>A0A7J0F6V6</accession>
<feature type="compositionally biased region" description="Acidic residues" evidence="1">
    <location>
        <begin position="11"/>
        <end position="29"/>
    </location>
</feature>
<feature type="region of interest" description="Disordered" evidence="1">
    <location>
        <begin position="109"/>
        <end position="133"/>
    </location>
</feature>
<feature type="compositionally biased region" description="Basic and acidic residues" evidence="1">
    <location>
        <begin position="1"/>
        <end position="10"/>
    </location>
</feature>